<protein>
    <submittedName>
        <fullName evidence="1">Uncharacterized protein</fullName>
    </submittedName>
</protein>
<sequence length="58" mass="6548">MTIFILIMVMLVPFTLALTAYGLTNGFVFNENYEIDENNAQDIVTLNNSVQLCFENIA</sequence>
<comment type="caution">
    <text evidence="1">The sequence shown here is derived from an EMBL/GenBank/DDBJ whole genome shotgun (WGS) entry which is preliminary data.</text>
</comment>
<evidence type="ECO:0000313" key="1">
    <source>
        <dbReference type="EMBL" id="MPM47936.1"/>
    </source>
</evidence>
<reference evidence="1" key="1">
    <citation type="submission" date="2019-08" db="EMBL/GenBank/DDBJ databases">
        <authorList>
            <person name="Kucharzyk K."/>
            <person name="Murdoch R.W."/>
            <person name="Higgins S."/>
            <person name="Loffler F."/>
        </authorList>
    </citation>
    <scope>NUCLEOTIDE SEQUENCE</scope>
</reference>
<accession>A0A645A4T2</accession>
<name>A0A645A4T2_9ZZZZ</name>
<dbReference type="AlphaFoldDB" id="A0A645A4T2"/>
<proteinExistence type="predicted"/>
<gene>
    <name evidence="1" type="ORF">SDC9_94657</name>
</gene>
<dbReference type="EMBL" id="VSSQ01011884">
    <property type="protein sequence ID" value="MPM47936.1"/>
    <property type="molecule type" value="Genomic_DNA"/>
</dbReference>
<organism evidence="1">
    <name type="scientific">bioreactor metagenome</name>
    <dbReference type="NCBI Taxonomy" id="1076179"/>
    <lineage>
        <taxon>unclassified sequences</taxon>
        <taxon>metagenomes</taxon>
        <taxon>ecological metagenomes</taxon>
    </lineage>
</organism>